<name>S5Z2I7_PARAH</name>
<dbReference type="HOGENOM" id="CLU_027562_23_3_5"/>
<keyword evidence="4" id="KW-0614">Plasmid</keyword>
<evidence type="ECO:0000313" key="4">
    <source>
        <dbReference type="EMBL" id="AGT11601.1"/>
    </source>
</evidence>
<dbReference type="PROSITE" id="PS51898">
    <property type="entry name" value="TYR_RECOMBINASE"/>
    <property type="match status" value="1"/>
</dbReference>
<evidence type="ECO:0000259" key="3">
    <source>
        <dbReference type="PROSITE" id="PS51898"/>
    </source>
</evidence>
<dbReference type="InterPro" id="IPR002104">
    <property type="entry name" value="Integrase_catalytic"/>
</dbReference>
<keyword evidence="1" id="KW-0229">DNA integration</keyword>
<accession>S5Z2I7</accession>
<gene>
    <name evidence="4" type="ORF">JCM7686_pAMI8p100</name>
</gene>
<dbReference type="SUPFAM" id="SSF56349">
    <property type="entry name" value="DNA breaking-rejoining enzymes"/>
    <property type="match status" value="1"/>
</dbReference>
<dbReference type="GO" id="GO:0006310">
    <property type="term" value="P:DNA recombination"/>
    <property type="evidence" value="ECO:0007669"/>
    <property type="project" value="UniProtKB-KW"/>
</dbReference>
<dbReference type="InterPro" id="IPR013762">
    <property type="entry name" value="Integrase-like_cat_sf"/>
</dbReference>
<reference evidence="4 5" key="1">
    <citation type="journal article" date="2014" name="BMC Genomics">
        <title>Architecture and functions of a multipartite genome of the methylotrophic bacterium Paracoccus aminophilus JCM 7686, containing primary and secondary chromids.</title>
        <authorList>
            <person name="Dziewit L."/>
            <person name="Czarnecki J."/>
            <person name="Wibberg D."/>
            <person name="Radlinska M."/>
            <person name="Mrozek P."/>
            <person name="Szymczak M."/>
            <person name="Schluter A."/>
            <person name="Puhler A."/>
            <person name="Bartosik D."/>
        </authorList>
    </citation>
    <scope>NUCLEOTIDE SEQUENCE [LARGE SCALE GENOMIC DNA]</scope>
    <source>
        <strain evidence="4">JCM 7686</strain>
        <plasmid evidence="5">Plasmid pAMI8</plasmid>
    </source>
</reference>
<dbReference type="PANTHER" id="PTHR30349:SF90">
    <property type="entry name" value="TYROSINE RECOMBINASE XERD"/>
    <property type="match status" value="1"/>
</dbReference>
<dbReference type="PATRIC" id="fig|1367847.3.peg.4577"/>
<organism evidence="4 5">
    <name type="scientific">Paracoccus aminophilus JCM 7686</name>
    <dbReference type="NCBI Taxonomy" id="1367847"/>
    <lineage>
        <taxon>Bacteria</taxon>
        <taxon>Pseudomonadati</taxon>
        <taxon>Pseudomonadota</taxon>
        <taxon>Alphaproteobacteria</taxon>
        <taxon>Rhodobacterales</taxon>
        <taxon>Paracoccaceae</taxon>
        <taxon>Paracoccus</taxon>
    </lineage>
</organism>
<dbReference type="InterPro" id="IPR011010">
    <property type="entry name" value="DNA_brk_join_enz"/>
</dbReference>
<dbReference type="AlphaFoldDB" id="S5Z2I7"/>
<dbReference type="Proteomes" id="UP000015480">
    <property type="component" value="Plasmid pAMI8"/>
</dbReference>
<keyword evidence="2" id="KW-0233">DNA recombination</keyword>
<dbReference type="Pfam" id="PF00589">
    <property type="entry name" value="Phage_integrase"/>
    <property type="match status" value="1"/>
</dbReference>
<dbReference type="CDD" id="cd01188">
    <property type="entry name" value="INT_RitA_C_like"/>
    <property type="match status" value="1"/>
</dbReference>
<proteinExistence type="predicted"/>
<dbReference type="RefSeq" id="WP_020952643.1">
    <property type="nucleotide sequence ID" value="NC_022050.1"/>
</dbReference>
<feature type="domain" description="Tyr recombinase" evidence="3">
    <location>
        <begin position="222"/>
        <end position="404"/>
    </location>
</feature>
<dbReference type="Gene3D" id="1.10.443.10">
    <property type="entry name" value="Intergrase catalytic core"/>
    <property type="match status" value="1"/>
</dbReference>
<dbReference type="KEGG" id="pami:JCM7686_pAMI8p100"/>
<keyword evidence="5" id="KW-1185">Reference proteome</keyword>
<dbReference type="OrthoDB" id="6388170at2"/>
<evidence type="ECO:0000313" key="5">
    <source>
        <dbReference type="Proteomes" id="UP000015480"/>
    </source>
</evidence>
<protein>
    <submittedName>
        <fullName evidence="4">Site-specific recombinase XerD</fullName>
    </submittedName>
</protein>
<geneLocation type="plasmid" evidence="4 5">
    <name>pAMI8</name>
</geneLocation>
<evidence type="ECO:0000256" key="1">
    <source>
        <dbReference type="ARBA" id="ARBA00022908"/>
    </source>
</evidence>
<evidence type="ECO:0000256" key="2">
    <source>
        <dbReference type="ARBA" id="ARBA00023172"/>
    </source>
</evidence>
<dbReference type="InterPro" id="IPR050090">
    <property type="entry name" value="Tyrosine_recombinase_XerCD"/>
</dbReference>
<dbReference type="GO" id="GO:0015074">
    <property type="term" value="P:DNA integration"/>
    <property type="evidence" value="ECO:0007669"/>
    <property type="project" value="UniProtKB-KW"/>
</dbReference>
<sequence length="413" mass="46352">MSAKRRIFMLKDDPGNYLAGVVEPFRSRLQAGRYSPRTVELYCACVFHFGEWLQSEAVSIATISERHAEQFLREHIPSCTCSRHVLGHLHHNRSALNHLLRVMRDLGITEAIKPDIIGCEIAAFDTALRDVWGLAPSTRAQHRMSLRCLLTRVFGANDIHPASISASAIREFVLGKEARCMGTVRALSGFVRCYFRYRRLMGDDVTIQIAAVPRPTALIERPLPEALSDGELEALLGSFDMNQPGQRRSYAITRCLADIGLRSSEVVRLCLDDIDWAEGEICIVQGKGRRAERLPLPDLTGQAIADYIRKERPPTDCRKIFVRHKPPLGQPVGRRVVQRALHDAYKRLGWNKSRVHILRHTLATRLITAGTPVPQVADVLRHRDVATTSIYARINVDHLAQVAMPWPGGCDDA</sequence>
<dbReference type="PANTHER" id="PTHR30349">
    <property type="entry name" value="PHAGE INTEGRASE-RELATED"/>
    <property type="match status" value="1"/>
</dbReference>
<dbReference type="GO" id="GO:0003677">
    <property type="term" value="F:DNA binding"/>
    <property type="evidence" value="ECO:0007669"/>
    <property type="project" value="InterPro"/>
</dbReference>
<dbReference type="EMBL" id="CP006655">
    <property type="protein sequence ID" value="AGT11601.1"/>
    <property type="molecule type" value="Genomic_DNA"/>
</dbReference>